<feature type="transmembrane region" description="Helical" evidence="1">
    <location>
        <begin position="41"/>
        <end position="61"/>
    </location>
</feature>
<evidence type="ECO:0000313" key="3">
    <source>
        <dbReference type="Proteomes" id="UP000176645"/>
    </source>
</evidence>
<reference evidence="2 3" key="1">
    <citation type="journal article" date="2016" name="Nat. Commun.">
        <title>Thousands of microbial genomes shed light on interconnected biogeochemical processes in an aquifer system.</title>
        <authorList>
            <person name="Anantharaman K."/>
            <person name="Brown C.T."/>
            <person name="Hug L.A."/>
            <person name="Sharon I."/>
            <person name="Castelle C.J."/>
            <person name="Probst A.J."/>
            <person name="Thomas B.C."/>
            <person name="Singh A."/>
            <person name="Wilkins M.J."/>
            <person name="Karaoz U."/>
            <person name="Brodie E.L."/>
            <person name="Williams K.H."/>
            <person name="Hubbard S.S."/>
            <person name="Banfield J.F."/>
        </authorList>
    </citation>
    <scope>NUCLEOTIDE SEQUENCE [LARGE SCALE GENOMIC DNA]</scope>
</reference>
<dbReference type="Gene3D" id="1.10.4030.10">
    <property type="entry name" value="Porin chaperone SurA, peptide-binding domain"/>
    <property type="match status" value="1"/>
</dbReference>
<evidence type="ECO:0000313" key="2">
    <source>
        <dbReference type="EMBL" id="OGY27233.1"/>
    </source>
</evidence>
<evidence type="ECO:0008006" key="4">
    <source>
        <dbReference type="Google" id="ProtNLM"/>
    </source>
</evidence>
<dbReference type="Proteomes" id="UP000176645">
    <property type="component" value="Unassembled WGS sequence"/>
</dbReference>
<keyword evidence="1" id="KW-1133">Transmembrane helix</keyword>
<keyword evidence="1" id="KW-0812">Transmembrane</keyword>
<organism evidence="2 3">
    <name type="scientific">Candidatus Woykebacteria bacterium RBG_19FT_COMBO_43_10</name>
    <dbReference type="NCBI Taxonomy" id="1802598"/>
    <lineage>
        <taxon>Bacteria</taxon>
        <taxon>Candidatus Woykeibacteriota</taxon>
    </lineage>
</organism>
<dbReference type="PANTHER" id="PTHR47245">
    <property type="entry name" value="PEPTIDYLPROLYL ISOMERASE"/>
    <property type="match status" value="1"/>
</dbReference>
<evidence type="ECO:0000256" key="1">
    <source>
        <dbReference type="SAM" id="Phobius"/>
    </source>
</evidence>
<accession>A0A1G1WHQ8</accession>
<dbReference type="EMBL" id="MHCU01000045">
    <property type="protein sequence ID" value="OGY27233.1"/>
    <property type="molecule type" value="Genomic_DNA"/>
</dbReference>
<dbReference type="InterPro" id="IPR027304">
    <property type="entry name" value="Trigger_fact/SurA_dom_sf"/>
</dbReference>
<dbReference type="SUPFAM" id="SSF109998">
    <property type="entry name" value="Triger factor/SurA peptide-binding domain-like"/>
    <property type="match status" value="1"/>
</dbReference>
<dbReference type="PANTHER" id="PTHR47245:SF2">
    <property type="entry name" value="PEPTIDYL-PROLYL CIS-TRANS ISOMERASE HP_0175-RELATED"/>
    <property type="match status" value="1"/>
</dbReference>
<proteinExistence type="predicted"/>
<dbReference type="AlphaFoldDB" id="A0A1G1WHQ8"/>
<name>A0A1G1WHQ8_9BACT</name>
<dbReference type="InterPro" id="IPR050245">
    <property type="entry name" value="PrsA_foldase"/>
</dbReference>
<sequence>MAVTKKSTKPAAPKKRTTRVSFDFSAWRRNFKKSWQKNPSLYTLGTTFIVVIIALGLLFWFQRSLFLAGIINGRLITTPQFYSKLAKSGGEEVFQSIVQDTLIKQEAAKKGISVSEKEIRARLKELEDRLGGPEALKSALAQNNTTITDLKEQIVTQVLAENLLAGKIKVTEAEVQKYIKENKQAAVGLTKEQVKKTLKSQKLSQEFGIWFEEIKKKANIQTYFK</sequence>
<dbReference type="Pfam" id="PF13624">
    <property type="entry name" value="SurA_N_3"/>
    <property type="match status" value="1"/>
</dbReference>
<keyword evidence="1" id="KW-0472">Membrane</keyword>
<gene>
    <name evidence="2" type="ORF">A2Z42_00255</name>
</gene>
<protein>
    <recommendedName>
        <fullName evidence="4">PpiC domain-containing protein</fullName>
    </recommendedName>
</protein>
<comment type="caution">
    <text evidence="2">The sequence shown here is derived from an EMBL/GenBank/DDBJ whole genome shotgun (WGS) entry which is preliminary data.</text>
</comment>